<feature type="signal peptide" evidence="5">
    <location>
        <begin position="1"/>
        <end position="24"/>
    </location>
</feature>
<keyword evidence="4 5" id="KW-0732">Signal</keyword>
<evidence type="ECO:0000256" key="4">
    <source>
        <dbReference type="ARBA" id="ARBA00022729"/>
    </source>
</evidence>
<keyword evidence="3 5" id="KW-0964">Secreted</keyword>
<dbReference type="InterPro" id="IPR031825">
    <property type="entry name" value="RXLR"/>
</dbReference>
<evidence type="ECO:0000256" key="3">
    <source>
        <dbReference type="ARBA" id="ARBA00022525"/>
    </source>
</evidence>
<evidence type="ECO:0000313" key="6">
    <source>
        <dbReference type="EMBL" id="KAG7384628.1"/>
    </source>
</evidence>
<evidence type="ECO:0000256" key="5">
    <source>
        <dbReference type="RuleBase" id="RU367124"/>
    </source>
</evidence>
<comment type="subcellular location">
    <subcellularLocation>
        <location evidence="1 5">Secreted</location>
    </subcellularLocation>
</comment>
<feature type="chain" id="PRO_5044990675" description="RxLR effector protein" evidence="5">
    <location>
        <begin position="25"/>
        <end position="123"/>
    </location>
</feature>
<comment type="function">
    <text evidence="5">Effector that suppresses plant defense responses during pathogen infection.</text>
</comment>
<keyword evidence="7" id="KW-1185">Reference proteome</keyword>
<accession>A0A8T1VWK2</accession>
<evidence type="ECO:0000313" key="7">
    <source>
        <dbReference type="Proteomes" id="UP000694044"/>
    </source>
</evidence>
<comment type="similarity">
    <text evidence="2 5">Belongs to the RxLR effector family.</text>
</comment>
<protein>
    <recommendedName>
        <fullName evidence="5">RxLR effector protein</fullName>
    </recommendedName>
</protein>
<gene>
    <name evidence="6" type="ORF">PHYPSEUDO_002442</name>
</gene>
<evidence type="ECO:0000256" key="2">
    <source>
        <dbReference type="ARBA" id="ARBA00010400"/>
    </source>
</evidence>
<dbReference type="PROSITE" id="PS51257">
    <property type="entry name" value="PROKAR_LIPOPROTEIN"/>
    <property type="match status" value="1"/>
</dbReference>
<dbReference type="Proteomes" id="UP000694044">
    <property type="component" value="Unassembled WGS sequence"/>
</dbReference>
<dbReference type="AlphaFoldDB" id="A0A8T1VWK2"/>
<dbReference type="OrthoDB" id="97448at2759"/>
<comment type="domain">
    <text evidence="5">The RxLR-dEER motif acts to carry the protein into the host cell cytoplasm through binding to cell surface phosphatidylinositol-3-phosphate.</text>
</comment>
<name>A0A8T1VWK2_9STRA</name>
<reference evidence="6" key="1">
    <citation type="submission" date="2021-02" db="EMBL/GenBank/DDBJ databases">
        <authorList>
            <person name="Palmer J.M."/>
        </authorList>
    </citation>
    <scope>NUCLEOTIDE SEQUENCE</scope>
    <source>
        <strain evidence="6">SCRP734</strain>
    </source>
</reference>
<comment type="caution">
    <text evidence="6">The sequence shown here is derived from an EMBL/GenBank/DDBJ whole genome shotgun (WGS) entry which is preliminary data.</text>
</comment>
<dbReference type="Pfam" id="PF16810">
    <property type="entry name" value="RXLR"/>
    <property type="match status" value="1"/>
</dbReference>
<organism evidence="6 7">
    <name type="scientific">Phytophthora pseudosyringae</name>
    <dbReference type="NCBI Taxonomy" id="221518"/>
    <lineage>
        <taxon>Eukaryota</taxon>
        <taxon>Sar</taxon>
        <taxon>Stramenopiles</taxon>
        <taxon>Oomycota</taxon>
        <taxon>Peronosporomycetes</taxon>
        <taxon>Peronosporales</taxon>
        <taxon>Peronosporaceae</taxon>
        <taxon>Phytophthora</taxon>
    </lineage>
</organism>
<proteinExistence type="inferred from homology"/>
<dbReference type="EMBL" id="JAGDFM010000143">
    <property type="protein sequence ID" value="KAG7384628.1"/>
    <property type="molecule type" value="Genomic_DNA"/>
</dbReference>
<evidence type="ECO:0000256" key="1">
    <source>
        <dbReference type="ARBA" id="ARBA00004613"/>
    </source>
</evidence>
<sequence length="123" mass="13690">MRFSQFVLVVAVAFVACCNPFTSAEHAAQLNPLEIDSQREVVTEGRRYLKGSKKTTNLDEERAAASPGAQQLLSLFKLPKVQALQNLPLLKQVAQMKTKFGPKVANLYRKWATLKFKKAKPSA</sequence>